<keyword evidence="2" id="KW-1185">Reference proteome</keyword>
<sequence>MILAFTRELKTCDLAGETPRALYVLLTIQEYLQGFLNWLFIHYC</sequence>
<dbReference type="STRING" id="525245.HMPREF0044_0447"/>
<name>C0VZ57_9ACTO</name>
<dbReference type="HOGENOM" id="CLU_3211223_0_0_11"/>
<dbReference type="EMBL" id="ACFG01000004">
    <property type="protein sequence ID" value="EEH64710.1"/>
    <property type="molecule type" value="Genomic_DNA"/>
</dbReference>
<proteinExistence type="predicted"/>
<evidence type="ECO:0000313" key="2">
    <source>
        <dbReference type="Proteomes" id="UP000010301"/>
    </source>
</evidence>
<dbReference type="Proteomes" id="UP000010301">
    <property type="component" value="Unassembled WGS sequence"/>
</dbReference>
<reference evidence="1 2" key="1">
    <citation type="submission" date="2009-01" db="EMBL/GenBank/DDBJ databases">
        <authorList>
            <person name="Qin X."/>
            <person name="Bachman B."/>
            <person name="Battles P."/>
            <person name="Bell A."/>
            <person name="Bess C."/>
            <person name="Bickham C."/>
            <person name="Chaboub L."/>
            <person name="Chen D."/>
            <person name="Coyle M."/>
            <person name="Deiros D.R."/>
            <person name="Dinh H."/>
            <person name="Forbes L."/>
            <person name="Fowler G."/>
            <person name="Francisco L."/>
            <person name="Fu Q."/>
            <person name="Gubbala S."/>
            <person name="Hale W."/>
            <person name="Han Y."/>
            <person name="Hemphill L."/>
            <person name="Highlander S.K."/>
            <person name="Hirani K."/>
            <person name="Hogues M."/>
            <person name="Jackson L."/>
            <person name="Jakkamsetti A."/>
            <person name="Javaid M."/>
            <person name="Jiang H."/>
            <person name="Korchina V."/>
            <person name="Kovar C."/>
            <person name="Lara F."/>
            <person name="Lee S."/>
            <person name="Mata R."/>
            <person name="Mathew T."/>
            <person name="Moen C."/>
            <person name="Morales K."/>
            <person name="Munidasa M."/>
            <person name="Nazareth L."/>
            <person name="Ngo R."/>
            <person name="Nguyen L."/>
            <person name="Okwuonu G."/>
            <person name="Ongeri F."/>
            <person name="Patil S."/>
            <person name="Petrosino J."/>
            <person name="Pham C."/>
            <person name="Pham P."/>
            <person name="Pu L.-L."/>
            <person name="Puazo M."/>
            <person name="Raj R."/>
            <person name="Reid J."/>
            <person name="Rouhana J."/>
            <person name="Saada N."/>
            <person name="Shang Y."/>
            <person name="Simmons D."/>
            <person name="Thornton R."/>
            <person name="Warren J."/>
            <person name="Weissenberger G."/>
            <person name="Zhang J."/>
            <person name="Zhang L."/>
            <person name="Zhou C."/>
            <person name="Zhu D."/>
            <person name="Muzny D."/>
            <person name="Worley K."/>
            <person name="Gibbs R."/>
        </authorList>
    </citation>
    <scope>NUCLEOTIDE SEQUENCE [LARGE SCALE GENOMIC DNA]</scope>
    <source>
        <strain evidence="1 2">DSM 15436</strain>
    </source>
</reference>
<dbReference type="AlphaFoldDB" id="C0VZ57"/>
<organism evidence="1 2">
    <name type="scientific">Gleimia coleocanis DSM 15436</name>
    <dbReference type="NCBI Taxonomy" id="525245"/>
    <lineage>
        <taxon>Bacteria</taxon>
        <taxon>Bacillati</taxon>
        <taxon>Actinomycetota</taxon>
        <taxon>Actinomycetes</taxon>
        <taxon>Actinomycetales</taxon>
        <taxon>Actinomycetaceae</taxon>
        <taxon>Gleimia</taxon>
    </lineage>
</organism>
<gene>
    <name evidence="1" type="ORF">HMPREF0044_0447</name>
</gene>
<protein>
    <submittedName>
        <fullName evidence="1">Uncharacterized protein</fullName>
    </submittedName>
</protein>
<comment type="caution">
    <text evidence="1">The sequence shown here is derived from an EMBL/GenBank/DDBJ whole genome shotgun (WGS) entry which is preliminary data.</text>
</comment>
<evidence type="ECO:0000313" key="1">
    <source>
        <dbReference type="EMBL" id="EEH64710.1"/>
    </source>
</evidence>
<accession>C0VZ57</accession>